<feature type="domain" description="Major facilitator superfamily associated" evidence="7">
    <location>
        <begin position="9"/>
        <end position="337"/>
    </location>
</feature>
<feature type="transmembrane region" description="Helical" evidence="6">
    <location>
        <begin position="306"/>
        <end position="329"/>
    </location>
</feature>
<feature type="transmembrane region" description="Helical" evidence="6">
    <location>
        <begin position="245"/>
        <end position="264"/>
    </location>
</feature>
<dbReference type="EMBL" id="DS028125">
    <property type="protein sequence ID" value="EEY70010.1"/>
    <property type="molecule type" value="Genomic_DNA"/>
</dbReference>
<dbReference type="GO" id="GO:0016020">
    <property type="term" value="C:membrane"/>
    <property type="evidence" value="ECO:0007669"/>
    <property type="project" value="UniProtKB-SubCell"/>
</dbReference>
<name>D0N552_PHYIT</name>
<dbReference type="InterPro" id="IPR036259">
    <property type="entry name" value="MFS_trans_sf"/>
</dbReference>
<feature type="transmembrane region" description="Helical" evidence="6">
    <location>
        <begin position="133"/>
        <end position="151"/>
    </location>
</feature>
<feature type="transmembrane region" description="Helical" evidence="6">
    <location>
        <begin position="216"/>
        <end position="233"/>
    </location>
</feature>
<dbReference type="InterPro" id="IPR024989">
    <property type="entry name" value="MFS_assoc_dom"/>
</dbReference>
<keyword evidence="4 6" id="KW-1133">Transmembrane helix</keyword>
<evidence type="ECO:0000256" key="6">
    <source>
        <dbReference type="SAM" id="Phobius"/>
    </source>
</evidence>
<evidence type="ECO:0000256" key="5">
    <source>
        <dbReference type="ARBA" id="ARBA00023136"/>
    </source>
</evidence>
<dbReference type="Gene3D" id="1.20.1250.20">
    <property type="entry name" value="MFS general substrate transporter like domains"/>
    <property type="match status" value="2"/>
</dbReference>
<feature type="transmembrane region" description="Helical" evidence="6">
    <location>
        <begin position="14"/>
        <end position="33"/>
    </location>
</feature>
<dbReference type="HOGENOM" id="CLU_599184_0_0_1"/>
<evidence type="ECO:0000256" key="4">
    <source>
        <dbReference type="ARBA" id="ARBA00022989"/>
    </source>
</evidence>
<evidence type="ECO:0000256" key="1">
    <source>
        <dbReference type="ARBA" id="ARBA00004141"/>
    </source>
</evidence>
<accession>D0N552</accession>
<organism evidence="8 9">
    <name type="scientific">Phytophthora infestans (strain T30-4)</name>
    <name type="common">Potato late blight agent</name>
    <dbReference type="NCBI Taxonomy" id="403677"/>
    <lineage>
        <taxon>Eukaryota</taxon>
        <taxon>Sar</taxon>
        <taxon>Stramenopiles</taxon>
        <taxon>Oomycota</taxon>
        <taxon>Peronosporomycetes</taxon>
        <taxon>Peronosporales</taxon>
        <taxon>Peronosporaceae</taxon>
        <taxon>Phytophthora</taxon>
    </lineage>
</organism>
<dbReference type="Pfam" id="PF12832">
    <property type="entry name" value="MFS_1_like"/>
    <property type="match status" value="1"/>
</dbReference>
<evidence type="ECO:0000256" key="3">
    <source>
        <dbReference type="ARBA" id="ARBA00022692"/>
    </source>
</evidence>
<dbReference type="GeneID" id="9471840"/>
<feature type="transmembrane region" description="Helical" evidence="6">
    <location>
        <begin position="74"/>
        <end position="95"/>
    </location>
</feature>
<keyword evidence="5 6" id="KW-0472">Membrane</keyword>
<keyword evidence="3 6" id="KW-0812">Transmembrane</keyword>
<dbReference type="InterPro" id="IPR051717">
    <property type="entry name" value="MFS_MFSD6"/>
</dbReference>
<dbReference type="OrthoDB" id="515887at2759"/>
<keyword evidence="9" id="KW-1185">Reference proteome</keyword>
<protein>
    <submittedName>
        <fullName evidence="8">Major Facilitator Superfamily (MFS)</fullName>
    </submittedName>
</protein>
<evidence type="ECO:0000256" key="2">
    <source>
        <dbReference type="ARBA" id="ARBA00005241"/>
    </source>
</evidence>
<dbReference type="PANTHER" id="PTHR16172">
    <property type="entry name" value="MAJOR FACILITATOR SUPERFAMILY DOMAIN-CONTAINING PROTEIN 6-LIKE"/>
    <property type="match status" value="1"/>
</dbReference>
<proteinExistence type="inferred from homology"/>
<feature type="transmembrane region" description="Helical" evidence="6">
    <location>
        <begin position="107"/>
        <end position="127"/>
    </location>
</feature>
<sequence>MAKHQQWLLKKSEIGILLAIPCICTIIGPPMWGAIADALHRHKQVHVFCHISSALFIFAIQFNNSFPLMCVTVFAAYCQMVPTLALLGLAAMKLTGRRGGDFGKQRVYGALGYGVGGYISGMMASAVGIEWCFTMMLGVSCISLLLLLWYIPAGYGDENDQPPQKGLLRSSVKHILRRPDVLVLFIVALVAGISGGYIDSYLFLMCYILSDDGATVVSVLVAVQTLSEIPLFFMSSVLIERFRTAGCLVLVIIAFFIRDMVYTYMEEPWYIVPVEMLHGVTFGLLVAALTTYVYKAAPKGAAGTMIGLLSAFMRGIGAGTASLVGGYIYEGYCASPTLKMRSEQFARLVDNLPRGGAKHIKMTPEAKVLLEEYLDDSCTYTLDTMRTMLILDCGVKVDTSTITRHLKGILFIVNQVRVEPTTCNSDSNIERRRVFAVKLKEHQDAGSFGASRAEPIV</sequence>
<dbReference type="InParanoid" id="D0N552"/>
<comment type="similarity">
    <text evidence="2">Belongs to the major facilitator superfamily. MFSD6 family.</text>
</comment>
<dbReference type="AlphaFoldDB" id="D0N552"/>
<reference evidence="9" key="1">
    <citation type="journal article" date="2009" name="Nature">
        <title>Genome sequence and analysis of the Irish potato famine pathogen Phytophthora infestans.</title>
        <authorList>
            <consortium name="The Broad Institute Genome Sequencing Platform"/>
            <person name="Haas B.J."/>
            <person name="Kamoun S."/>
            <person name="Zody M.C."/>
            <person name="Jiang R.H."/>
            <person name="Handsaker R.E."/>
            <person name="Cano L.M."/>
            <person name="Grabherr M."/>
            <person name="Kodira C.D."/>
            <person name="Raffaele S."/>
            <person name="Torto-Alalibo T."/>
            <person name="Bozkurt T.O."/>
            <person name="Ah-Fong A.M."/>
            <person name="Alvarado L."/>
            <person name="Anderson V.L."/>
            <person name="Armstrong M.R."/>
            <person name="Avrova A."/>
            <person name="Baxter L."/>
            <person name="Beynon J."/>
            <person name="Boevink P.C."/>
            <person name="Bollmann S.R."/>
            <person name="Bos J.I."/>
            <person name="Bulone V."/>
            <person name="Cai G."/>
            <person name="Cakir C."/>
            <person name="Carrington J.C."/>
            <person name="Chawner M."/>
            <person name="Conti L."/>
            <person name="Costanzo S."/>
            <person name="Ewan R."/>
            <person name="Fahlgren N."/>
            <person name="Fischbach M.A."/>
            <person name="Fugelstad J."/>
            <person name="Gilroy E.M."/>
            <person name="Gnerre S."/>
            <person name="Green P.J."/>
            <person name="Grenville-Briggs L.J."/>
            <person name="Griffith J."/>
            <person name="Grunwald N.J."/>
            <person name="Horn K."/>
            <person name="Horner N.R."/>
            <person name="Hu C.H."/>
            <person name="Huitema E."/>
            <person name="Jeong D.H."/>
            <person name="Jones A.M."/>
            <person name="Jones J.D."/>
            <person name="Jones R.W."/>
            <person name="Karlsson E.K."/>
            <person name="Kunjeti S.G."/>
            <person name="Lamour K."/>
            <person name="Liu Z."/>
            <person name="Ma L."/>
            <person name="Maclean D."/>
            <person name="Chibucos M.C."/>
            <person name="McDonald H."/>
            <person name="McWalters J."/>
            <person name="Meijer H.J."/>
            <person name="Morgan W."/>
            <person name="Morris P.F."/>
            <person name="Munro C.A."/>
            <person name="O'Neill K."/>
            <person name="Ospina-Giraldo M."/>
            <person name="Pinzon A."/>
            <person name="Pritchard L."/>
            <person name="Ramsahoye B."/>
            <person name="Ren Q."/>
            <person name="Restrepo S."/>
            <person name="Roy S."/>
            <person name="Sadanandom A."/>
            <person name="Savidor A."/>
            <person name="Schornack S."/>
            <person name="Schwartz D.C."/>
            <person name="Schumann U.D."/>
            <person name="Schwessinger B."/>
            <person name="Seyer L."/>
            <person name="Sharpe T."/>
            <person name="Silvar C."/>
            <person name="Song J."/>
            <person name="Studholme D.J."/>
            <person name="Sykes S."/>
            <person name="Thines M."/>
            <person name="van de Vondervoort P.J."/>
            <person name="Phuntumart V."/>
            <person name="Wawra S."/>
            <person name="Weide R."/>
            <person name="Win J."/>
            <person name="Young C."/>
            <person name="Zhou S."/>
            <person name="Fry W."/>
            <person name="Meyers B.C."/>
            <person name="van West P."/>
            <person name="Ristaino J."/>
            <person name="Govers F."/>
            <person name="Birch P.R."/>
            <person name="Whisson S.C."/>
            <person name="Judelson H.S."/>
            <person name="Nusbaum C."/>
        </authorList>
    </citation>
    <scope>NUCLEOTIDE SEQUENCE [LARGE SCALE GENOMIC DNA]</scope>
    <source>
        <strain evidence="9">T30-4</strain>
    </source>
</reference>
<evidence type="ECO:0000313" key="9">
    <source>
        <dbReference type="Proteomes" id="UP000006643"/>
    </source>
</evidence>
<dbReference type="OMA" id="MFAYKEP"/>
<dbReference type="VEuPathDB" id="FungiDB:PITG_06564"/>
<dbReference type="PANTHER" id="PTHR16172:SF41">
    <property type="entry name" value="MAJOR FACILITATOR SUPERFAMILY DOMAIN-CONTAINING PROTEIN 6-LIKE"/>
    <property type="match status" value="1"/>
</dbReference>
<dbReference type="eggNOG" id="KOG3762">
    <property type="taxonomic scope" value="Eukaryota"/>
</dbReference>
<dbReference type="SUPFAM" id="SSF103473">
    <property type="entry name" value="MFS general substrate transporter"/>
    <property type="match status" value="1"/>
</dbReference>
<dbReference type="Proteomes" id="UP000006643">
    <property type="component" value="Unassembled WGS sequence"/>
</dbReference>
<dbReference type="KEGG" id="pif:PITG_06564"/>
<comment type="subcellular location">
    <subcellularLocation>
        <location evidence="1">Membrane</location>
        <topology evidence="1">Multi-pass membrane protein</topology>
    </subcellularLocation>
</comment>
<feature type="transmembrane region" description="Helical" evidence="6">
    <location>
        <begin position="181"/>
        <end position="210"/>
    </location>
</feature>
<feature type="transmembrane region" description="Helical" evidence="6">
    <location>
        <begin position="276"/>
        <end position="294"/>
    </location>
</feature>
<evidence type="ECO:0000259" key="7">
    <source>
        <dbReference type="Pfam" id="PF12832"/>
    </source>
</evidence>
<evidence type="ECO:0000313" key="8">
    <source>
        <dbReference type="EMBL" id="EEY70010.1"/>
    </source>
</evidence>
<dbReference type="RefSeq" id="XP_002998657.1">
    <property type="nucleotide sequence ID" value="XM_002998611.1"/>
</dbReference>
<gene>
    <name evidence="8" type="ORF">PITG_06564</name>
</gene>